<dbReference type="Gene3D" id="3.40.50.2300">
    <property type="match status" value="1"/>
</dbReference>
<feature type="modified residue" description="4-aspartylphosphate" evidence="6">
    <location>
        <position position="61"/>
    </location>
</feature>
<gene>
    <name evidence="10" type="ORF">ACG00Y_04625</name>
</gene>
<evidence type="ECO:0000256" key="4">
    <source>
        <dbReference type="ARBA" id="ARBA00023125"/>
    </source>
</evidence>
<evidence type="ECO:0000313" key="10">
    <source>
        <dbReference type="EMBL" id="MFG6429182.1"/>
    </source>
</evidence>
<accession>A0ABW7EXU8</accession>
<dbReference type="PROSITE" id="PS01124">
    <property type="entry name" value="HTH_ARAC_FAMILY_2"/>
    <property type="match status" value="1"/>
</dbReference>
<evidence type="ECO:0000256" key="3">
    <source>
        <dbReference type="ARBA" id="ARBA00023015"/>
    </source>
</evidence>
<name>A0ABW7EXU8_9BURK</name>
<evidence type="ECO:0000256" key="2">
    <source>
        <dbReference type="ARBA" id="ARBA00023012"/>
    </source>
</evidence>
<dbReference type="InterPro" id="IPR011006">
    <property type="entry name" value="CheY-like_superfamily"/>
</dbReference>
<feature type="domain" description="Response regulatory" evidence="9">
    <location>
        <begin position="13"/>
        <end position="128"/>
    </location>
</feature>
<feature type="domain" description="HTH araC/xylS-type" evidence="8">
    <location>
        <begin position="156"/>
        <end position="254"/>
    </location>
</feature>
<reference evidence="10 11" key="1">
    <citation type="submission" date="2024-08" db="EMBL/GenBank/DDBJ databases">
        <authorList>
            <person name="Lu H."/>
        </authorList>
    </citation>
    <scope>NUCLEOTIDE SEQUENCE [LARGE SCALE GENOMIC DNA]</scope>
    <source>
        <strain evidence="10 11">LYH14W</strain>
    </source>
</reference>
<evidence type="ECO:0000313" key="11">
    <source>
        <dbReference type="Proteomes" id="UP001606210"/>
    </source>
</evidence>
<keyword evidence="5" id="KW-0804">Transcription</keyword>
<dbReference type="PROSITE" id="PS50110">
    <property type="entry name" value="RESPONSE_REGULATORY"/>
    <property type="match status" value="1"/>
</dbReference>
<protein>
    <submittedName>
        <fullName evidence="10">Response regulator</fullName>
    </submittedName>
</protein>
<comment type="caution">
    <text evidence="10">The sequence shown here is derived from an EMBL/GenBank/DDBJ whole genome shotgun (WGS) entry which is preliminary data.</text>
</comment>
<dbReference type="PANTHER" id="PTHR48111:SF1">
    <property type="entry name" value="TWO-COMPONENT RESPONSE REGULATOR ORR33"/>
    <property type="match status" value="1"/>
</dbReference>
<dbReference type="Proteomes" id="UP001606210">
    <property type="component" value="Unassembled WGS sequence"/>
</dbReference>
<keyword evidence="4" id="KW-0238">DNA-binding</keyword>
<dbReference type="SMART" id="SM00448">
    <property type="entry name" value="REC"/>
    <property type="match status" value="1"/>
</dbReference>
<dbReference type="EMBL" id="JBIGHV010000002">
    <property type="protein sequence ID" value="MFG6429182.1"/>
    <property type="molecule type" value="Genomic_DNA"/>
</dbReference>
<evidence type="ECO:0000256" key="6">
    <source>
        <dbReference type="PROSITE-ProRule" id="PRU00169"/>
    </source>
</evidence>
<feature type="compositionally biased region" description="Basic and acidic residues" evidence="7">
    <location>
        <begin position="248"/>
        <end position="258"/>
    </location>
</feature>
<dbReference type="Pfam" id="PF00072">
    <property type="entry name" value="Response_reg"/>
    <property type="match status" value="1"/>
</dbReference>
<sequence>MNLGLPPARTRPRLLLIDDDPGALRELVAILQGDFDVQHALDGRSGLHRAQALRPDLILLDVVMPGTDGHAVCRLLKADASTRDIPVIFLTSVQAVEERLQGFALGAVDYVGKPFAATEVRARVFVHLRLSGRVAASDPALTPAEGAEPATSVQVHAAMRYIAEHLAVLPTVSQIAQSVGTHEVRLLALFRQQLGLTVSGYIAEERVRTGCRLLVETQMSVQEIANEVGYSSPGNFISAFKERMGVTPKAWRESDHSGHATLPSESRGLG</sequence>
<keyword evidence="1 6" id="KW-0597">Phosphoprotein</keyword>
<evidence type="ECO:0000259" key="8">
    <source>
        <dbReference type="PROSITE" id="PS01124"/>
    </source>
</evidence>
<keyword evidence="11" id="KW-1185">Reference proteome</keyword>
<dbReference type="InterPro" id="IPR020449">
    <property type="entry name" value="Tscrpt_reg_AraC-type_HTH"/>
</dbReference>
<dbReference type="InterPro" id="IPR001789">
    <property type="entry name" value="Sig_transdc_resp-reg_receiver"/>
</dbReference>
<dbReference type="SUPFAM" id="SSF46689">
    <property type="entry name" value="Homeodomain-like"/>
    <property type="match status" value="2"/>
</dbReference>
<dbReference type="SUPFAM" id="SSF52172">
    <property type="entry name" value="CheY-like"/>
    <property type="match status" value="1"/>
</dbReference>
<dbReference type="InterPro" id="IPR009057">
    <property type="entry name" value="Homeodomain-like_sf"/>
</dbReference>
<dbReference type="SMART" id="SM00342">
    <property type="entry name" value="HTH_ARAC"/>
    <property type="match status" value="1"/>
</dbReference>
<evidence type="ECO:0000256" key="1">
    <source>
        <dbReference type="ARBA" id="ARBA00022553"/>
    </source>
</evidence>
<keyword evidence="3" id="KW-0805">Transcription regulation</keyword>
<evidence type="ECO:0000256" key="5">
    <source>
        <dbReference type="ARBA" id="ARBA00023163"/>
    </source>
</evidence>
<dbReference type="PANTHER" id="PTHR48111">
    <property type="entry name" value="REGULATOR OF RPOS"/>
    <property type="match status" value="1"/>
</dbReference>
<dbReference type="RefSeq" id="WP_394476432.1">
    <property type="nucleotide sequence ID" value="NZ_JBIGHV010000002.1"/>
</dbReference>
<proteinExistence type="predicted"/>
<keyword evidence="2" id="KW-0902">Two-component regulatory system</keyword>
<dbReference type="Pfam" id="PF12833">
    <property type="entry name" value="HTH_18"/>
    <property type="match status" value="1"/>
</dbReference>
<dbReference type="Gene3D" id="1.10.10.60">
    <property type="entry name" value="Homeodomain-like"/>
    <property type="match status" value="1"/>
</dbReference>
<dbReference type="PRINTS" id="PR00032">
    <property type="entry name" value="HTHARAC"/>
</dbReference>
<evidence type="ECO:0000256" key="7">
    <source>
        <dbReference type="SAM" id="MobiDB-lite"/>
    </source>
</evidence>
<evidence type="ECO:0000259" key="9">
    <source>
        <dbReference type="PROSITE" id="PS50110"/>
    </source>
</evidence>
<dbReference type="InterPro" id="IPR018062">
    <property type="entry name" value="HTH_AraC-typ_CS"/>
</dbReference>
<organism evidence="10 11">
    <name type="scientific">Pelomonas parva</name>
    <dbReference type="NCBI Taxonomy" id="3299032"/>
    <lineage>
        <taxon>Bacteria</taxon>
        <taxon>Pseudomonadati</taxon>
        <taxon>Pseudomonadota</taxon>
        <taxon>Betaproteobacteria</taxon>
        <taxon>Burkholderiales</taxon>
        <taxon>Sphaerotilaceae</taxon>
        <taxon>Roseateles</taxon>
    </lineage>
</organism>
<dbReference type="InterPro" id="IPR018060">
    <property type="entry name" value="HTH_AraC"/>
</dbReference>
<feature type="region of interest" description="Disordered" evidence="7">
    <location>
        <begin position="248"/>
        <end position="270"/>
    </location>
</feature>
<dbReference type="PROSITE" id="PS00041">
    <property type="entry name" value="HTH_ARAC_FAMILY_1"/>
    <property type="match status" value="1"/>
</dbReference>
<dbReference type="InterPro" id="IPR039420">
    <property type="entry name" value="WalR-like"/>
</dbReference>